<keyword evidence="6 16" id="KW-0808">Transferase</keyword>
<evidence type="ECO:0000256" key="4">
    <source>
        <dbReference type="ARBA" id="ARBA00012384"/>
    </source>
</evidence>
<dbReference type="PROSITE" id="PS00117">
    <property type="entry name" value="GAL_P_UDP_TRANSF_I"/>
    <property type="match status" value="1"/>
</dbReference>
<comment type="similarity">
    <text evidence="3 16">Belongs to the galactose-1-phosphate uridylyltransferase type 1 family.</text>
</comment>
<feature type="binding site" evidence="14">
    <location>
        <position position="51"/>
    </location>
    <ligand>
        <name>Zn(2+)</name>
        <dbReference type="ChEBI" id="CHEBI:29105"/>
    </ligand>
</feature>
<dbReference type="PaxDb" id="1198114-AciX9_3221"/>
<dbReference type="AlphaFoldDB" id="E8X1J7"/>
<keyword evidence="8 14" id="KW-0479">Metal-binding</keyword>
<evidence type="ECO:0000256" key="12">
    <source>
        <dbReference type="NCBIfam" id="TIGR00209"/>
    </source>
</evidence>
<gene>
    <name evidence="19" type="ordered locus">AciX9_3221</name>
</gene>
<evidence type="ECO:0000256" key="6">
    <source>
        <dbReference type="ARBA" id="ARBA00022679"/>
    </source>
</evidence>
<proteinExistence type="inferred from homology"/>
<dbReference type="Pfam" id="PF02744">
    <property type="entry name" value="GalP_UDP_tr_C"/>
    <property type="match status" value="1"/>
</dbReference>
<evidence type="ECO:0000256" key="1">
    <source>
        <dbReference type="ARBA" id="ARBA00001107"/>
    </source>
</evidence>
<dbReference type="Pfam" id="PF01087">
    <property type="entry name" value="GalP_UDP_transf"/>
    <property type="match status" value="1"/>
</dbReference>
<dbReference type="InterPro" id="IPR005849">
    <property type="entry name" value="GalP_Utransf_N"/>
</dbReference>
<evidence type="ECO:0000256" key="15">
    <source>
        <dbReference type="PIRSR" id="PIRSR000808-4"/>
    </source>
</evidence>
<dbReference type="GO" id="GO:0033499">
    <property type="term" value="P:galactose catabolic process via UDP-galactose, Leloir pathway"/>
    <property type="evidence" value="ECO:0007669"/>
    <property type="project" value="TreeGrafter"/>
</dbReference>
<evidence type="ECO:0000256" key="14">
    <source>
        <dbReference type="PIRSR" id="PIRSR000808-3"/>
    </source>
</evidence>
<comment type="cofactor">
    <cofactor evidence="15">
        <name>Fe cation</name>
        <dbReference type="ChEBI" id="CHEBI:24875"/>
    </cofactor>
    <text evidence="15">Binds 1 Fe cation per subunit.</text>
</comment>
<accession>E8X1J7</accession>
<comment type="cofactor">
    <cofactor evidence="14">
        <name>Zn(2+)</name>
        <dbReference type="ChEBI" id="CHEBI:29105"/>
    </cofactor>
    <text evidence="14">Binds 1 zinc ion per subunit.</text>
</comment>
<comment type="catalytic activity">
    <reaction evidence="1 16">
        <text>alpha-D-galactose 1-phosphate + UDP-alpha-D-glucose = alpha-D-glucose 1-phosphate + UDP-alpha-D-galactose</text>
        <dbReference type="Rhea" id="RHEA:13989"/>
        <dbReference type="ChEBI" id="CHEBI:58336"/>
        <dbReference type="ChEBI" id="CHEBI:58601"/>
        <dbReference type="ChEBI" id="CHEBI:58885"/>
        <dbReference type="ChEBI" id="CHEBI:66914"/>
        <dbReference type="EC" id="2.7.7.12"/>
    </reaction>
</comment>
<dbReference type="HOGENOM" id="CLU_029960_0_0_0"/>
<keyword evidence="15" id="KW-0408">Iron</keyword>
<feature type="binding site" evidence="15">
    <location>
        <position position="300"/>
    </location>
    <ligand>
        <name>Fe cation</name>
        <dbReference type="ChEBI" id="CHEBI:24875"/>
    </ligand>
</feature>
<dbReference type="UniPathway" id="UPA00214"/>
<dbReference type="InterPro" id="IPR001937">
    <property type="entry name" value="GalP_UDPtransf1"/>
</dbReference>
<keyword evidence="10 16" id="KW-0299">Galactose metabolism</keyword>
<feature type="binding site" evidence="14">
    <location>
        <position position="166"/>
    </location>
    <ligand>
        <name>Zn(2+)</name>
        <dbReference type="ChEBI" id="CHEBI:29105"/>
    </ligand>
</feature>
<protein>
    <recommendedName>
        <fullName evidence="5 12">Galactose-1-phosphate uridylyltransferase</fullName>
        <ecNumber evidence="4 12">2.7.7.12</ecNumber>
    </recommendedName>
</protein>
<dbReference type="OrthoDB" id="9769064at2"/>
<feature type="domain" description="Galactose-1-phosphate uridyl transferase N-terminal" evidence="17">
    <location>
        <begin position="7"/>
        <end position="178"/>
    </location>
</feature>
<name>E8X1J7_GRATM</name>
<dbReference type="InterPro" id="IPR005850">
    <property type="entry name" value="GalP_Utransf_C"/>
</dbReference>
<sequence>MLSNSRTQPHRRYNPLRRQWVLVSPQRTARPWQGQLNKPVAPDQQPYDPTCYLCPGNPRTSGDVNPQYPGVFAFDNDFPALLPPSATDLPAEHNGLLIAEPENGRCRVLCFHPNHSLTLSQMTPPDIEAVINVWAHETLVLGSDLAIQYVQIFENRGAMMGSSNPHPHCQIWATGHIPEEPAAEAESQLAHFQQHNRTLLADYLTQELKEKVRIVSENETFVAVVPFWAVWPFETLILPRDPIASFVDLTPAQTTGLADILKRVTTRYDNLFGVSFPYTMGFHQAPTDGEPHPEIHFHAHFYPPLLRSAEIRKFMVGFEMLGMPQRDITPEKAAEMLRAAPEL</sequence>
<dbReference type="InterPro" id="IPR036265">
    <property type="entry name" value="HIT-like_sf"/>
</dbReference>
<feature type="binding site" evidence="15">
    <location>
        <position position="298"/>
    </location>
    <ligand>
        <name>Fe cation</name>
        <dbReference type="ChEBI" id="CHEBI:24875"/>
    </ligand>
</feature>
<feature type="binding site" evidence="14">
    <location>
        <position position="54"/>
    </location>
    <ligand>
        <name>Zn(2+)</name>
        <dbReference type="ChEBI" id="CHEBI:29105"/>
    </ligand>
</feature>
<organism evidence="20">
    <name type="scientific">Granulicella tundricola (strain ATCC BAA-1859 / DSM 23138 / MP5ACTX9)</name>
    <dbReference type="NCBI Taxonomy" id="1198114"/>
    <lineage>
        <taxon>Bacteria</taxon>
        <taxon>Pseudomonadati</taxon>
        <taxon>Acidobacteriota</taxon>
        <taxon>Terriglobia</taxon>
        <taxon>Terriglobales</taxon>
        <taxon>Acidobacteriaceae</taxon>
        <taxon>Granulicella</taxon>
    </lineage>
</organism>
<evidence type="ECO:0000256" key="8">
    <source>
        <dbReference type="ARBA" id="ARBA00022723"/>
    </source>
</evidence>
<feature type="binding site" evidence="15">
    <location>
        <position position="283"/>
    </location>
    <ligand>
        <name>Fe cation</name>
        <dbReference type="ChEBI" id="CHEBI:24875"/>
    </ligand>
</feature>
<dbReference type="SUPFAM" id="SSF54197">
    <property type="entry name" value="HIT-like"/>
    <property type="match status" value="2"/>
</dbReference>
<evidence type="ECO:0000256" key="2">
    <source>
        <dbReference type="ARBA" id="ARBA00004947"/>
    </source>
</evidence>
<dbReference type="Gene3D" id="3.30.428.10">
    <property type="entry name" value="HIT-like"/>
    <property type="match status" value="2"/>
</dbReference>
<dbReference type="NCBIfam" id="NF008724">
    <property type="entry name" value="PRK11720.1"/>
    <property type="match status" value="1"/>
</dbReference>
<evidence type="ECO:0000256" key="3">
    <source>
        <dbReference type="ARBA" id="ARBA00010951"/>
    </source>
</evidence>
<dbReference type="EC" id="2.7.7.12" evidence="4 12"/>
<dbReference type="GO" id="GO:0005737">
    <property type="term" value="C:cytoplasm"/>
    <property type="evidence" value="ECO:0007669"/>
    <property type="project" value="TreeGrafter"/>
</dbReference>
<dbReference type="PANTHER" id="PTHR11943:SF1">
    <property type="entry name" value="GALACTOSE-1-PHOSPHATE URIDYLYLTRANSFERASE"/>
    <property type="match status" value="1"/>
</dbReference>
<evidence type="ECO:0000256" key="10">
    <source>
        <dbReference type="ARBA" id="ARBA00023144"/>
    </source>
</evidence>
<dbReference type="EMBL" id="CP002480">
    <property type="protein sequence ID" value="ADW70232.1"/>
    <property type="molecule type" value="Genomic_DNA"/>
</dbReference>
<dbReference type="CDD" id="cd00608">
    <property type="entry name" value="GalT"/>
    <property type="match status" value="1"/>
</dbReference>
<feature type="binding site" evidence="14">
    <location>
        <position position="115"/>
    </location>
    <ligand>
        <name>Zn(2+)</name>
        <dbReference type="ChEBI" id="CHEBI:29105"/>
    </ligand>
</feature>
<evidence type="ECO:0000313" key="20">
    <source>
        <dbReference type="Proteomes" id="UP000000343"/>
    </source>
</evidence>
<dbReference type="eggNOG" id="COG1085">
    <property type="taxonomic scope" value="Bacteria"/>
</dbReference>
<comment type="pathway">
    <text evidence="2 16">Carbohydrate metabolism; galactose metabolism.</text>
</comment>
<evidence type="ECO:0000256" key="16">
    <source>
        <dbReference type="RuleBase" id="RU000506"/>
    </source>
</evidence>
<evidence type="ECO:0000256" key="13">
    <source>
        <dbReference type="PIRSR" id="PIRSR000808-1"/>
    </source>
</evidence>
<dbReference type="FunFam" id="3.30.428.10:FF:000001">
    <property type="entry name" value="Galactose-1-phosphate uridylyltransferase"/>
    <property type="match status" value="1"/>
</dbReference>
<keyword evidence="9 14" id="KW-0862">Zinc</keyword>
<keyword evidence="20" id="KW-1185">Reference proteome</keyword>
<reference evidence="20" key="1">
    <citation type="submission" date="2011-01" db="EMBL/GenBank/DDBJ databases">
        <title>Complete sequence of chromosome of Acidobacterium sp. MP5ACTX9.</title>
        <authorList>
            <consortium name="US DOE Joint Genome Institute"/>
            <person name="Lucas S."/>
            <person name="Copeland A."/>
            <person name="Lapidus A."/>
            <person name="Cheng J.-F."/>
            <person name="Goodwin L."/>
            <person name="Pitluck S."/>
            <person name="Teshima H."/>
            <person name="Detter J.C."/>
            <person name="Han C."/>
            <person name="Tapia R."/>
            <person name="Land M."/>
            <person name="Hauser L."/>
            <person name="Kyrpides N."/>
            <person name="Ivanova N."/>
            <person name="Ovchinnikova G."/>
            <person name="Pagani I."/>
            <person name="Rawat S.R."/>
            <person name="Mannisto M."/>
            <person name="Haggblom M.M."/>
            <person name="Woyke T."/>
        </authorList>
    </citation>
    <scope>NUCLEOTIDE SEQUENCE [LARGE SCALE GENOMIC DNA]</scope>
    <source>
        <strain evidence="20">MP5ACTX9</strain>
    </source>
</reference>
<dbReference type="STRING" id="1198114.AciX9_3221"/>
<evidence type="ECO:0000256" key="9">
    <source>
        <dbReference type="ARBA" id="ARBA00022833"/>
    </source>
</evidence>
<evidence type="ECO:0000259" key="18">
    <source>
        <dbReference type="Pfam" id="PF02744"/>
    </source>
</evidence>
<feature type="binding site" evidence="15">
    <location>
        <position position="184"/>
    </location>
    <ligand>
        <name>Fe cation</name>
        <dbReference type="ChEBI" id="CHEBI:24875"/>
    </ligand>
</feature>
<evidence type="ECO:0000256" key="5">
    <source>
        <dbReference type="ARBA" id="ARBA00016340"/>
    </source>
</evidence>
<evidence type="ECO:0000256" key="7">
    <source>
        <dbReference type="ARBA" id="ARBA00022695"/>
    </source>
</evidence>
<dbReference type="KEGG" id="acm:AciX9_3221"/>
<dbReference type="PANTHER" id="PTHR11943">
    <property type="entry name" value="GALACTOSE-1-PHOSPHATE URIDYLYLTRANSFERASE"/>
    <property type="match status" value="1"/>
</dbReference>
<evidence type="ECO:0000313" key="19">
    <source>
        <dbReference type="EMBL" id="ADW70232.1"/>
    </source>
</evidence>
<keyword evidence="11 16" id="KW-0119">Carbohydrate metabolism</keyword>
<evidence type="ECO:0000259" key="17">
    <source>
        <dbReference type="Pfam" id="PF01087"/>
    </source>
</evidence>
<feature type="active site" description="Tele-UMP-histidine intermediate" evidence="13">
    <location>
        <position position="168"/>
    </location>
</feature>
<dbReference type="Proteomes" id="UP000000343">
    <property type="component" value="Chromosome"/>
</dbReference>
<keyword evidence="7 16" id="KW-0548">Nucleotidyltransferase</keyword>
<dbReference type="PIRSF" id="PIRSF000808">
    <property type="entry name" value="GalT"/>
    <property type="match status" value="1"/>
</dbReference>
<dbReference type="InterPro" id="IPR019779">
    <property type="entry name" value="GalP_UDPtransf1_His-AS"/>
</dbReference>
<feature type="domain" description="Galactose-1-phosphate uridyl transferase C-terminal" evidence="18">
    <location>
        <begin position="186"/>
        <end position="341"/>
    </location>
</feature>
<dbReference type="GO" id="GO:0008270">
    <property type="term" value="F:zinc ion binding"/>
    <property type="evidence" value="ECO:0007669"/>
    <property type="project" value="InterPro"/>
</dbReference>
<dbReference type="GO" id="GO:0008108">
    <property type="term" value="F:UDP-glucose:hexose-1-phosphate uridylyltransferase activity"/>
    <property type="evidence" value="ECO:0007669"/>
    <property type="project" value="UniProtKB-UniRule"/>
</dbReference>
<evidence type="ECO:0000256" key="11">
    <source>
        <dbReference type="ARBA" id="ARBA00023277"/>
    </source>
</evidence>
<dbReference type="NCBIfam" id="TIGR00209">
    <property type="entry name" value="galT_1"/>
    <property type="match status" value="1"/>
</dbReference>
<dbReference type="RefSeq" id="WP_013581544.1">
    <property type="nucleotide sequence ID" value="NC_015064.1"/>
</dbReference>